<dbReference type="InterPro" id="IPR011009">
    <property type="entry name" value="Kinase-like_dom_sf"/>
</dbReference>
<dbReference type="EMBL" id="LN483070">
    <property type="protein sequence ID" value="CEA07644.1"/>
    <property type="molecule type" value="Genomic_DNA"/>
</dbReference>
<dbReference type="GO" id="GO:0019748">
    <property type="term" value="P:secondary metabolic process"/>
    <property type="evidence" value="ECO:0007669"/>
    <property type="project" value="InterPro"/>
</dbReference>
<dbReference type="GO" id="GO:0016301">
    <property type="term" value="F:kinase activity"/>
    <property type="evidence" value="ECO:0007669"/>
    <property type="project" value="UniProtKB-KW"/>
</dbReference>
<dbReference type="SUPFAM" id="SSF56112">
    <property type="entry name" value="Protein kinase-like (PK-like)"/>
    <property type="match status" value="1"/>
</dbReference>
<reference evidence="1" key="1">
    <citation type="submission" date="2014-07" db="EMBL/GenBank/DDBJ databases">
        <authorList>
            <person name="Urmite Genomes Urmite Genomes"/>
        </authorList>
    </citation>
    <scope>NUCLEOTIDE SEQUENCE</scope>
    <source>
        <strain evidence="1">11W110_air</strain>
    </source>
</reference>
<dbReference type="AlphaFoldDB" id="A0A078MN03"/>
<dbReference type="Gene3D" id="1.10.510.10">
    <property type="entry name" value="Transferase(Phosphotransferase) domain 1"/>
    <property type="match status" value="1"/>
</dbReference>
<sequence>MIPAVPEELVRRYRGSRQGRAWLDSLPGRLASALDGLGLEPDPADAGRAWHGHGALVVPVRGAAGRAVLKFAYPHPEAAAEATALQLWDGAGAVRLLSREAPGDCLVLERLAEDRSLFTEDMDTAVAEWGRLIRVLSLPAGDGAAWAELPSAAARAEQLSDEIPADWEMLGRPFERWLLEAALETAQTRGAVGRRSSNDVLLHVDLHFGNILFRPDGRADPGGFVAIDPQAMVGEAEFAVAPMLWNRLDELDEAHPAEDLRRRLAALCRAGGLDEQAAAEWAILREVRNALDHVLEGAPGAAQRSIWVASALTGRLHPGLPPVGLLPAP</sequence>
<name>A0A078MN03_9MICC</name>
<dbReference type="PATRIC" id="fig|1461584.3.peg.956"/>
<evidence type="ECO:0000313" key="1">
    <source>
        <dbReference type="EMBL" id="CEA07644.1"/>
    </source>
</evidence>
<protein>
    <submittedName>
        <fullName evidence="1">Aminoglycoside/hydroxyurea antibiotic resistance kinase</fullName>
    </submittedName>
</protein>
<gene>
    <name evidence="1" type="ORF">BN1051_00964</name>
</gene>
<accession>A0A078MN03</accession>
<dbReference type="GO" id="GO:0016773">
    <property type="term" value="F:phosphotransferase activity, alcohol group as acceptor"/>
    <property type="evidence" value="ECO:0007669"/>
    <property type="project" value="InterPro"/>
</dbReference>
<proteinExistence type="predicted"/>
<keyword evidence="1" id="KW-0808">Transferase</keyword>
<keyword evidence="1" id="KW-0418">Kinase</keyword>
<organism evidence="1">
    <name type="scientific">Arthrobacter saudimassiliensis</name>
    <dbReference type="NCBI Taxonomy" id="1461584"/>
    <lineage>
        <taxon>Bacteria</taxon>
        <taxon>Bacillati</taxon>
        <taxon>Actinomycetota</taxon>
        <taxon>Actinomycetes</taxon>
        <taxon>Micrococcales</taxon>
        <taxon>Micrococcaceae</taxon>
        <taxon>Arthrobacter</taxon>
    </lineage>
</organism>
<dbReference type="InterPro" id="IPR006748">
    <property type="entry name" value="NH2Glyco/OHUrea_AB-resist_kin"/>
</dbReference>
<dbReference type="Pfam" id="PF04655">
    <property type="entry name" value="APH_6_hur"/>
    <property type="match status" value="1"/>
</dbReference>